<feature type="domain" description="N-acetyltransferase" evidence="1">
    <location>
        <begin position="1"/>
        <end position="147"/>
    </location>
</feature>
<accession>A0A923NKL9</accession>
<dbReference type="Pfam" id="PF13508">
    <property type="entry name" value="Acetyltransf_7"/>
    <property type="match status" value="1"/>
</dbReference>
<proteinExistence type="predicted"/>
<dbReference type="FunFam" id="3.40.630.30:FF:000165">
    <property type="entry name" value="IAA acetyltransferase"/>
    <property type="match status" value="1"/>
</dbReference>
<dbReference type="Proteomes" id="UP000602647">
    <property type="component" value="Unassembled WGS sequence"/>
</dbReference>
<dbReference type="InterPro" id="IPR000182">
    <property type="entry name" value="GNAT_dom"/>
</dbReference>
<comment type="caution">
    <text evidence="2">The sequence shown here is derived from an EMBL/GenBank/DDBJ whole genome shotgun (WGS) entry which is preliminary data.</text>
</comment>
<dbReference type="Gene3D" id="3.40.630.30">
    <property type="match status" value="1"/>
</dbReference>
<dbReference type="InterPro" id="IPR016181">
    <property type="entry name" value="Acyl_CoA_acyltransferase"/>
</dbReference>
<dbReference type="RefSeq" id="WP_187302102.1">
    <property type="nucleotide sequence ID" value="NZ_CBCTQH010000077.1"/>
</dbReference>
<gene>
    <name evidence="2" type="ORF">H9L42_03950</name>
</gene>
<reference evidence="2" key="1">
    <citation type="submission" date="2020-08" db="EMBL/GenBank/DDBJ databases">
        <title>Genome public.</title>
        <authorList>
            <person name="Liu C."/>
            <person name="Sun Q."/>
        </authorList>
    </citation>
    <scope>NUCLEOTIDE SEQUENCE</scope>
    <source>
        <strain evidence="2">BX12</strain>
    </source>
</reference>
<protein>
    <submittedName>
        <fullName evidence="2">GNAT family N-acetyltransferase</fullName>
    </submittedName>
</protein>
<name>A0A923NKL9_9FIRM</name>
<evidence type="ECO:0000259" key="1">
    <source>
        <dbReference type="PROSITE" id="PS51186"/>
    </source>
</evidence>
<evidence type="ECO:0000313" key="2">
    <source>
        <dbReference type="EMBL" id="MBC6678977.1"/>
    </source>
</evidence>
<dbReference type="GO" id="GO:0016747">
    <property type="term" value="F:acyltransferase activity, transferring groups other than amino-acyl groups"/>
    <property type="evidence" value="ECO:0007669"/>
    <property type="project" value="InterPro"/>
</dbReference>
<evidence type="ECO:0000313" key="3">
    <source>
        <dbReference type="Proteomes" id="UP000602647"/>
    </source>
</evidence>
<dbReference type="EMBL" id="JACRYT010000002">
    <property type="protein sequence ID" value="MBC6678977.1"/>
    <property type="molecule type" value="Genomic_DNA"/>
</dbReference>
<organism evidence="2 3">
    <name type="scientific">Zhenpiania hominis</name>
    <dbReference type="NCBI Taxonomy" id="2763644"/>
    <lineage>
        <taxon>Bacteria</taxon>
        <taxon>Bacillati</taxon>
        <taxon>Bacillota</taxon>
        <taxon>Clostridia</taxon>
        <taxon>Peptostreptococcales</taxon>
        <taxon>Anaerovoracaceae</taxon>
        <taxon>Zhenpiania</taxon>
    </lineage>
</organism>
<sequence length="147" mass="16826">MKIYEQKENKKQFLPLLLLADEQEDMVDRYLDRGSMYILDDDGVKCVCVVTDEGGGILEIKNIATVPDGQRKGYGKTMIGFLAAQYRGTHSVLQVGTGDSPLTVPFYEKCGFIRSHRIKNFFTDNYDHPIYECGIQLMDMIYLRKNL</sequence>
<dbReference type="CDD" id="cd04301">
    <property type="entry name" value="NAT_SF"/>
    <property type="match status" value="1"/>
</dbReference>
<dbReference type="SUPFAM" id="SSF55729">
    <property type="entry name" value="Acyl-CoA N-acyltransferases (Nat)"/>
    <property type="match status" value="1"/>
</dbReference>
<dbReference type="PROSITE" id="PS51186">
    <property type="entry name" value="GNAT"/>
    <property type="match status" value="1"/>
</dbReference>
<dbReference type="AlphaFoldDB" id="A0A923NKL9"/>
<keyword evidence="3" id="KW-1185">Reference proteome</keyword>